<evidence type="ECO:0000256" key="8">
    <source>
        <dbReference type="PROSITE-ProRule" id="PRU00459"/>
    </source>
</evidence>
<dbReference type="SUPFAM" id="SSF47769">
    <property type="entry name" value="SAM/Pointed domain"/>
    <property type="match status" value="1"/>
</dbReference>
<dbReference type="Pfam" id="PF12140">
    <property type="entry name" value="SLED"/>
    <property type="match status" value="1"/>
</dbReference>
<dbReference type="EMBL" id="CAAE01014581">
    <property type="protein sequence ID" value="CAF99818.1"/>
    <property type="molecule type" value="Genomic_DNA"/>
</dbReference>
<comment type="caution">
    <text evidence="11">The sequence shown here is derived from an EMBL/GenBank/DDBJ whole genome shotgun (WGS) entry which is preliminary data.</text>
</comment>
<organism evidence="11">
    <name type="scientific">Tetraodon nigroviridis</name>
    <name type="common">Spotted green pufferfish</name>
    <name type="synonym">Chelonodon nigroviridis</name>
    <dbReference type="NCBI Taxonomy" id="99883"/>
    <lineage>
        <taxon>Eukaryota</taxon>
        <taxon>Metazoa</taxon>
        <taxon>Chordata</taxon>
        <taxon>Craniata</taxon>
        <taxon>Vertebrata</taxon>
        <taxon>Euteleostomi</taxon>
        <taxon>Actinopterygii</taxon>
        <taxon>Neopterygii</taxon>
        <taxon>Teleostei</taxon>
        <taxon>Neoteleostei</taxon>
        <taxon>Acanthomorphata</taxon>
        <taxon>Eupercaria</taxon>
        <taxon>Tetraodontiformes</taxon>
        <taxon>Tetradontoidea</taxon>
        <taxon>Tetraodontidae</taxon>
        <taxon>Tetraodon</taxon>
    </lineage>
</organism>
<evidence type="ECO:0000256" key="9">
    <source>
        <dbReference type="SAM" id="MobiDB-lite"/>
    </source>
</evidence>
<dbReference type="GO" id="GO:0045892">
    <property type="term" value="P:negative regulation of DNA-templated transcription"/>
    <property type="evidence" value="ECO:0007669"/>
    <property type="project" value="TreeGrafter"/>
</dbReference>
<comment type="subcellular location">
    <subcellularLocation>
        <location evidence="1">Nucleus</location>
    </subcellularLocation>
</comment>
<dbReference type="GO" id="GO:0003682">
    <property type="term" value="F:chromatin binding"/>
    <property type="evidence" value="ECO:0007669"/>
    <property type="project" value="TreeGrafter"/>
</dbReference>
<dbReference type="CDD" id="cd20092">
    <property type="entry name" value="MBT_dScm-like_rpt2"/>
    <property type="match status" value="1"/>
</dbReference>
<dbReference type="InterPro" id="IPR033763">
    <property type="entry name" value="SCML2_RBR"/>
</dbReference>
<feature type="compositionally biased region" description="Basic residues" evidence="9">
    <location>
        <begin position="348"/>
        <end position="361"/>
    </location>
</feature>
<feature type="non-terminal residue" evidence="11">
    <location>
        <position position="773"/>
    </location>
</feature>
<evidence type="ECO:0000256" key="6">
    <source>
        <dbReference type="ARBA" id="ARBA00023163"/>
    </source>
</evidence>
<sequence length="773" mass="85015">FSWEDYLRETSSIAASPTCFKQVALPPSNEFKAGFRMNASSWPMFLLRTLSGAEMAPASAFKKEPPSPTKNYFQPGMKLEAVDRKNPYLICPATVGEVRGQEIFVMFDGWRGAFDYWCPFDSRDIFPVGWCTLTKHTLQPPGNFCNSVGFVVGDCREVKGPEQLIGDNEVVDEEGKIQKVGKQQTERSSRQADRAETFLERSRKQLQDLTALLQGSVPLPPLPLPELKTTSPLLAVAPNGGFPRIPPDGLKFQVTLPGALLAPVSSTSSSLSTRRSSANSSLSMQTSYRLPNPLPPLPVRKGVRGRRPKSQTIALLKAAAEAAAAAAVNGTSQSPARTGFEGPLAPRPYKKRGPKPKNKVRCSRSRNTLVFYLKYSAEISWKQEAAASNAVNLYQITGDLNLFQLMRGSPSSSWQKKPVVQSHGTSSIPTPPPETRLSTGHISAENNHGNGSNVVCTGMRNKSINLDKQLCFLAVNLQVCVFPVCVYVNKHGTFGPHLDRKLVQQLPDHFGPAPVNSVLQQAVQACVDCTYQPSVLLSFLQSQSHTGGEVIRVRSEHGIRYVKLPTASSTSSVLRFLENMCQYLESDCLFSSQPFSPFNNNVRFYNRTKSAEPLSHNENGVSSDNSTKDPAGGAVHSTPDYRAAKKERPYYPGQTHTPPPLRRVSSNPTELGPVSAHRRVEASSTTGPDHLKQDKDPSATDASSWSVDDVIRFVQEADPQTLGPHIDLFRKHEIDGKALMLLRSDIIMKYMGLKLGPALKLCHHIERLKQTKQ</sequence>
<dbReference type="GO" id="GO:0042393">
    <property type="term" value="F:histone binding"/>
    <property type="evidence" value="ECO:0007669"/>
    <property type="project" value="TreeGrafter"/>
</dbReference>
<dbReference type="PROSITE" id="PS50105">
    <property type="entry name" value="SAM_DOMAIN"/>
    <property type="match status" value="1"/>
</dbReference>
<proteinExistence type="inferred from homology"/>
<keyword evidence="3" id="KW-0678">Repressor</keyword>
<name>Q4SHR4_TETNG</name>
<feature type="repeat" description="MBT" evidence="8">
    <location>
        <begin position="40"/>
        <end position="141"/>
    </location>
</feature>
<dbReference type="KEGG" id="tng:GSTEN00018036G001"/>
<dbReference type="InterPro" id="IPR047531">
    <property type="entry name" value="SAM_Scm-like"/>
</dbReference>
<dbReference type="OrthoDB" id="5912862at2759"/>
<dbReference type="SMART" id="SM00454">
    <property type="entry name" value="SAM"/>
    <property type="match status" value="1"/>
</dbReference>
<evidence type="ECO:0000259" key="10">
    <source>
        <dbReference type="PROSITE" id="PS50105"/>
    </source>
</evidence>
<feature type="domain" description="SAM" evidence="10">
    <location>
        <begin position="705"/>
        <end position="771"/>
    </location>
</feature>
<dbReference type="Pfam" id="PF00536">
    <property type="entry name" value="SAM_1"/>
    <property type="match status" value="1"/>
</dbReference>
<evidence type="ECO:0000256" key="7">
    <source>
        <dbReference type="ARBA" id="ARBA00023242"/>
    </source>
</evidence>
<dbReference type="InterPro" id="IPR001660">
    <property type="entry name" value="SAM"/>
</dbReference>
<feature type="non-terminal residue" evidence="11">
    <location>
        <position position="1"/>
    </location>
</feature>
<dbReference type="GO" id="GO:0005634">
    <property type="term" value="C:nucleus"/>
    <property type="evidence" value="ECO:0007669"/>
    <property type="project" value="UniProtKB-SubCell"/>
</dbReference>
<gene>
    <name evidence="11" type="ORF">GSTENG00018036001</name>
</gene>
<dbReference type="SMART" id="SM00561">
    <property type="entry name" value="MBT"/>
    <property type="match status" value="1"/>
</dbReference>
<keyword evidence="5" id="KW-0805">Transcription regulation</keyword>
<feature type="compositionally biased region" description="Low complexity" evidence="9">
    <location>
        <begin position="265"/>
        <end position="283"/>
    </location>
</feature>
<evidence type="ECO:0000256" key="1">
    <source>
        <dbReference type="ARBA" id="ARBA00004123"/>
    </source>
</evidence>
<dbReference type="CDD" id="cd09578">
    <property type="entry name" value="SAM_Scm"/>
    <property type="match status" value="1"/>
</dbReference>
<comment type="similarity">
    <text evidence="2">Belongs to the SCM family.</text>
</comment>
<keyword evidence="7" id="KW-0539">Nucleus</keyword>
<keyword evidence="4" id="KW-0677">Repeat</keyword>
<dbReference type="InterPro" id="IPR038348">
    <property type="entry name" value="SLED_sf"/>
</dbReference>
<dbReference type="PANTHER" id="PTHR12247:SF84">
    <property type="entry name" value="SEX COMB ON MIDLEG-LIKE PROTEIN 2"/>
    <property type="match status" value="1"/>
</dbReference>
<dbReference type="InterPro" id="IPR021987">
    <property type="entry name" value="SLED"/>
</dbReference>
<dbReference type="InterPro" id="IPR050548">
    <property type="entry name" value="PcG_chromatin_remod_factors"/>
</dbReference>
<feature type="region of interest" description="Disordered" evidence="9">
    <location>
        <begin position="328"/>
        <end position="361"/>
    </location>
</feature>
<accession>Q4SHR4</accession>
<evidence type="ECO:0000256" key="4">
    <source>
        <dbReference type="ARBA" id="ARBA00022737"/>
    </source>
</evidence>
<feature type="compositionally biased region" description="Basic and acidic residues" evidence="9">
    <location>
        <begin position="689"/>
        <end position="698"/>
    </location>
</feature>
<evidence type="ECO:0000256" key="2">
    <source>
        <dbReference type="ARBA" id="ARBA00008469"/>
    </source>
</evidence>
<feature type="region of interest" description="Disordered" evidence="9">
    <location>
        <begin position="414"/>
        <end position="444"/>
    </location>
</feature>
<dbReference type="AlphaFoldDB" id="Q4SHR4"/>
<reference evidence="11" key="1">
    <citation type="journal article" date="2004" name="Nature">
        <title>Genome duplication in the teleost fish Tetraodon nigroviridis reveals the early vertebrate proto-karyotype.</title>
        <authorList>
            <person name="Jaillon O."/>
            <person name="Aury J.-M."/>
            <person name="Brunet F."/>
            <person name="Petit J.-L."/>
            <person name="Stange-Thomann N."/>
            <person name="Mauceli E."/>
            <person name="Bouneau L."/>
            <person name="Fischer C."/>
            <person name="Ozouf-Costaz C."/>
            <person name="Bernot A."/>
            <person name="Nicaud S."/>
            <person name="Jaffe D."/>
            <person name="Fisher S."/>
            <person name="Lutfalla G."/>
            <person name="Dossat C."/>
            <person name="Segurens B."/>
            <person name="Dasilva C."/>
            <person name="Salanoubat M."/>
            <person name="Levy M."/>
            <person name="Boudet N."/>
            <person name="Castellano S."/>
            <person name="Anthouard V."/>
            <person name="Jubin C."/>
            <person name="Castelli V."/>
            <person name="Katinka M."/>
            <person name="Vacherie B."/>
            <person name="Biemont C."/>
            <person name="Skalli Z."/>
            <person name="Cattolico L."/>
            <person name="Poulain J."/>
            <person name="De Berardinis V."/>
            <person name="Cruaud C."/>
            <person name="Duprat S."/>
            <person name="Brottier P."/>
            <person name="Coutanceau J.-P."/>
            <person name="Gouzy J."/>
            <person name="Parra G."/>
            <person name="Lardier G."/>
            <person name="Chapple C."/>
            <person name="McKernan K.J."/>
            <person name="McEwan P."/>
            <person name="Bosak S."/>
            <person name="Kellis M."/>
            <person name="Volff J.-N."/>
            <person name="Guigo R."/>
            <person name="Zody M.C."/>
            <person name="Mesirov J."/>
            <person name="Lindblad-Toh K."/>
            <person name="Birren B."/>
            <person name="Nusbaum C."/>
            <person name="Kahn D."/>
            <person name="Robinson-Rechavi M."/>
            <person name="Laudet V."/>
            <person name="Schachter V."/>
            <person name="Quetier F."/>
            <person name="Saurin W."/>
            <person name="Scarpelli C."/>
            <person name="Wincker P."/>
            <person name="Lander E.S."/>
            <person name="Weissenbach J."/>
            <person name="Roest Crollius H."/>
        </authorList>
    </citation>
    <scope>NUCLEOTIDE SEQUENCE [LARGE SCALE GENOMIC DNA]</scope>
</reference>
<protein>
    <submittedName>
        <fullName evidence="11">(spotted green pufferfish) hypothetical protein</fullName>
    </submittedName>
</protein>
<dbReference type="Pfam" id="PF02820">
    <property type="entry name" value="MBT"/>
    <property type="match status" value="1"/>
</dbReference>
<keyword evidence="6" id="KW-0804">Transcription</keyword>
<evidence type="ECO:0000256" key="5">
    <source>
        <dbReference type="ARBA" id="ARBA00023015"/>
    </source>
</evidence>
<dbReference type="PROSITE" id="PS51079">
    <property type="entry name" value="MBT"/>
    <property type="match status" value="1"/>
</dbReference>
<dbReference type="Gene3D" id="1.10.150.50">
    <property type="entry name" value="Transcription Factor, Ets-1"/>
    <property type="match status" value="1"/>
</dbReference>
<feature type="compositionally biased region" description="Polar residues" evidence="9">
    <location>
        <begin position="616"/>
        <end position="625"/>
    </location>
</feature>
<dbReference type="InterPro" id="IPR013761">
    <property type="entry name" value="SAM/pointed_sf"/>
</dbReference>
<evidence type="ECO:0000256" key="3">
    <source>
        <dbReference type="ARBA" id="ARBA00022491"/>
    </source>
</evidence>
<dbReference type="Gene3D" id="2.30.30.140">
    <property type="match status" value="2"/>
</dbReference>
<feature type="region of interest" description="Disordered" evidence="9">
    <location>
        <begin position="263"/>
        <end position="306"/>
    </location>
</feature>
<dbReference type="Gene3D" id="3.90.1150.190">
    <property type="entry name" value="SLED domain"/>
    <property type="match status" value="1"/>
</dbReference>
<dbReference type="FunFam" id="1.10.150.50:FF:000018">
    <property type="entry name" value="Polycomb protein scmh1 isoform 4"/>
    <property type="match status" value="1"/>
</dbReference>
<dbReference type="Pfam" id="PF17208">
    <property type="entry name" value="RBR"/>
    <property type="match status" value="1"/>
</dbReference>
<evidence type="ECO:0000313" key="11">
    <source>
        <dbReference type="EMBL" id="CAF99818.1"/>
    </source>
</evidence>
<reference evidence="11" key="2">
    <citation type="submission" date="2004-02" db="EMBL/GenBank/DDBJ databases">
        <authorList>
            <consortium name="Genoscope"/>
            <consortium name="Whitehead Institute Centre for Genome Research"/>
        </authorList>
    </citation>
    <scope>NUCLEOTIDE SEQUENCE</scope>
</reference>
<dbReference type="SUPFAM" id="SSF63748">
    <property type="entry name" value="Tudor/PWWP/MBT"/>
    <property type="match status" value="2"/>
</dbReference>
<dbReference type="PANTHER" id="PTHR12247">
    <property type="entry name" value="POLYCOMB GROUP PROTEIN"/>
    <property type="match status" value="1"/>
</dbReference>
<dbReference type="InterPro" id="IPR004092">
    <property type="entry name" value="Mbt"/>
</dbReference>
<feature type="region of interest" description="Disordered" evidence="9">
    <location>
        <begin position="611"/>
        <end position="703"/>
    </location>
</feature>